<proteinExistence type="predicted"/>
<dbReference type="EMBL" id="RBED01000077">
    <property type="protein sequence ID" value="RNL57285.1"/>
    <property type="molecule type" value="Genomic_DNA"/>
</dbReference>
<evidence type="ECO:0000313" key="2">
    <source>
        <dbReference type="Proteomes" id="UP000273807"/>
    </source>
</evidence>
<keyword evidence="2" id="KW-1185">Reference proteome</keyword>
<reference evidence="1 2" key="1">
    <citation type="submission" date="2018-10" db="EMBL/GenBank/DDBJ databases">
        <title>Genome sequencing of Arthrobacter oryzae TNB02.</title>
        <authorList>
            <person name="Cho Y.-J."/>
            <person name="Cho A."/>
            <person name="Kim O.-S."/>
        </authorList>
    </citation>
    <scope>NUCLEOTIDE SEQUENCE [LARGE SCALE GENOMIC DNA]</scope>
    <source>
        <strain evidence="1 2">TNB02</strain>
    </source>
</reference>
<dbReference type="Proteomes" id="UP000273807">
    <property type="component" value="Unassembled WGS sequence"/>
</dbReference>
<dbReference type="OrthoDB" id="4045431at2"/>
<gene>
    <name evidence="1" type="ORF">D7003_07210</name>
</gene>
<name>A0A3N0C3R8_9MICC</name>
<evidence type="ECO:0000313" key="1">
    <source>
        <dbReference type="EMBL" id="RNL57285.1"/>
    </source>
</evidence>
<dbReference type="AlphaFoldDB" id="A0A3N0C3R8"/>
<accession>A0A3N0C3R8</accession>
<dbReference type="RefSeq" id="WP_123254792.1">
    <property type="nucleotide sequence ID" value="NZ_RBED01000077.1"/>
</dbReference>
<sequence length="265" mass="29219">MDFAEIGRWQDEGLNTVAVSSGSILDGVDAVTEPYQVSHHIGYLLHTAVDHLHTLTMVMGQAGAQHTFAPYTLIRAAIESASTALWILQAESPHEVARRSLQLEYADLNDLKRANQSVDPAAGHDEVRLEVFAHCLSRHGWKDPEIKPRPPGPLKIIQETSKHFDVFGAAVMWQMCSAAAHGRRWAREYLTLFEAQDDGRSKVLSGRLVSDESAIAMALHIACCIVRKAKTVQGAFSKNPLHSGTSFSRPAPELQIVRPGLYLPR</sequence>
<organism evidence="1 2">
    <name type="scientific">Arthrobacter oryzae</name>
    <dbReference type="NCBI Taxonomy" id="409290"/>
    <lineage>
        <taxon>Bacteria</taxon>
        <taxon>Bacillati</taxon>
        <taxon>Actinomycetota</taxon>
        <taxon>Actinomycetes</taxon>
        <taxon>Micrococcales</taxon>
        <taxon>Micrococcaceae</taxon>
        <taxon>Arthrobacter</taxon>
    </lineage>
</organism>
<comment type="caution">
    <text evidence="1">The sequence shown here is derived from an EMBL/GenBank/DDBJ whole genome shotgun (WGS) entry which is preliminary data.</text>
</comment>
<protein>
    <submittedName>
        <fullName evidence="1">Uncharacterized protein</fullName>
    </submittedName>
</protein>